<comment type="similarity">
    <text evidence="1">Belongs to the universal ribosomal protein uL30 family.</text>
</comment>
<dbReference type="Pfam" id="PF00327">
    <property type="entry name" value="Ribosomal_L30"/>
    <property type="match status" value="1"/>
</dbReference>
<organism evidence="8 9">
    <name type="scientific">Acer negundo</name>
    <name type="common">Box elder</name>
    <dbReference type="NCBI Taxonomy" id="4023"/>
    <lineage>
        <taxon>Eukaryota</taxon>
        <taxon>Viridiplantae</taxon>
        <taxon>Streptophyta</taxon>
        <taxon>Embryophyta</taxon>
        <taxon>Tracheophyta</taxon>
        <taxon>Spermatophyta</taxon>
        <taxon>Magnoliopsida</taxon>
        <taxon>eudicotyledons</taxon>
        <taxon>Gunneridae</taxon>
        <taxon>Pentapetalae</taxon>
        <taxon>rosids</taxon>
        <taxon>malvids</taxon>
        <taxon>Sapindales</taxon>
        <taxon>Sapindaceae</taxon>
        <taxon>Hippocastanoideae</taxon>
        <taxon>Acereae</taxon>
        <taxon>Acer</taxon>
    </lineage>
</organism>
<evidence type="ECO:0000259" key="6">
    <source>
        <dbReference type="Pfam" id="PF00327"/>
    </source>
</evidence>
<keyword evidence="3" id="KW-0687">Ribonucleoprotein</keyword>
<dbReference type="PANTHER" id="PTHR34677">
    <property type="match status" value="1"/>
</dbReference>
<reference evidence="8" key="2">
    <citation type="submission" date="2023-02" db="EMBL/GenBank/DDBJ databases">
        <authorList>
            <person name="Swenson N.G."/>
            <person name="Wegrzyn J.L."/>
            <person name="Mcevoy S.L."/>
        </authorList>
    </citation>
    <scope>NUCLEOTIDE SEQUENCE</scope>
    <source>
        <strain evidence="8">91603</strain>
        <tissue evidence="8">Leaf</tissue>
    </source>
</reference>
<evidence type="ECO:0000256" key="3">
    <source>
        <dbReference type="ARBA" id="ARBA00023274"/>
    </source>
</evidence>
<evidence type="ECO:0000256" key="2">
    <source>
        <dbReference type="ARBA" id="ARBA00022980"/>
    </source>
</evidence>
<accession>A0AAD5NQ75</accession>
<feature type="transmembrane region" description="Helical" evidence="5">
    <location>
        <begin position="907"/>
        <end position="930"/>
    </location>
</feature>
<dbReference type="GO" id="GO:1990904">
    <property type="term" value="C:ribonucleoprotein complex"/>
    <property type="evidence" value="ECO:0007669"/>
    <property type="project" value="UniProtKB-KW"/>
</dbReference>
<evidence type="ECO:0000313" key="8">
    <source>
        <dbReference type="EMBL" id="KAI9176995.1"/>
    </source>
</evidence>
<dbReference type="FunFam" id="3.30.1390.20:FF:000003">
    <property type="entry name" value="60S ribosomal protein L7"/>
    <property type="match status" value="1"/>
</dbReference>
<feature type="transmembrane region" description="Helical" evidence="5">
    <location>
        <begin position="1198"/>
        <end position="1215"/>
    </location>
</feature>
<feature type="transmembrane region" description="Helical" evidence="5">
    <location>
        <begin position="971"/>
        <end position="1000"/>
    </location>
</feature>
<evidence type="ECO:0000256" key="4">
    <source>
        <dbReference type="SAM" id="MobiDB-lite"/>
    </source>
</evidence>
<dbReference type="Gene3D" id="3.30.1390.20">
    <property type="entry name" value="Ribosomal protein L30, ferredoxin-like fold domain"/>
    <property type="match status" value="1"/>
</dbReference>
<dbReference type="SUPFAM" id="SSF55129">
    <property type="entry name" value="Ribosomal protein L30p/L7e"/>
    <property type="match status" value="1"/>
</dbReference>
<dbReference type="InterPro" id="IPR036919">
    <property type="entry name" value="Ribo_uL30_ferredoxin-like_sf"/>
</dbReference>
<keyword evidence="2" id="KW-0689">Ribosomal protein</keyword>
<gene>
    <name evidence="8" type="ORF">LWI28_009669</name>
</gene>
<dbReference type="InterPro" id="IPR016082">
    <property type="entry name" value="Ribosomal_uL30_ferredoxin-like"/>
</dbReference>
<dbReference type="PANTHER" id="PTHR34677:SF3">
    <property type="entry name" value="BACTERIAL IG-LIKE DOMAIN-CONTAINING PROTEIN"/>
    <property type="match status" value="1"/>
</dbReference>
<keyword evidence="9" id="KW-1185">Reference proteome</keyword>
<reference evidence="8" key="1">
    <citation type="journal article" date="2022" name="Plant J.">
        <title>Strategies of tolerance reflected in two North American maple genomes.</title>
        <authorList>
            <person name="McEvoy S.L."/>
            <person name="Sezen U.U."/>
            <person name="Trouern-Trend A."/>
            <person name="McMahon S.M."/>
            <person name="Schaberg P.G."/>
            <person name="Yang J."/>
            <person name="Wegrzyn J.L."/>
            <person name="Swenson N.G."/>
        </authorList>
    </citation>
    <scope>NUCLEOTIDE SEQUENCE</scope>
    <source>
        <strain evidence="8">91603</strain>
    </source>
</reference>
<dbReference type="CDD" id="cd01657">
    <property type="entry name" value="Ribosomal_L7_archeal_euk"/>
    <property type="match status" value="1"/>
</dbReference>
<feature type="domain" description="Large ribosomal subunit protein uL30-like ferredoxin-like fold" evidence="6">
    <location>
        <begin position="125"/>
        <end position="168"/>
    </location>
</feature>
<evidence type="ECO:0000313" key="9">
    <source>
        <dbReference type="Proteomes" id="UP001064489"/>
    </source>
</evidence>
<dbReference type="EMBL" id="JAJSOW010000102">
    <property type="protein sequence ID" value="KAI9176995.1"/>
    <property type="molecule type" value="Genomic_DNA"/>
</dbReference>
<sequence>MAEEEAKPLAYIAETVLKKRKSTEAFALARKAQLESGGKYEHNKKKKEVHNIKRPEQFVKEFRDQELDLIRMKQRGKRSKSTTVKPKSELLFIVRIQGEVMICGGFSKYFFPSVFSGSDLTFYFSKNDMHPKTRKILYNLRLRRMFCGVFVKASDRVLQMLQKVEPYVTYGYPNLKNVKELIYKKGYGNLENQRVPLTDNNIIEQALGKYGIICIEDMVHEIANVGPHFKEVMTFLGPFFLNKPEGLLGKKQPYNDGGEAGNRALISSAESTILVHFDRAPPARSRFSTAVFQYSIKTPDSSDACKNNECSLHCQLDGQILRHCPTDIIVFKHLRVNSEHEFLLNVTTSSGERNSSTYLWFIDTIPPTATISSRQNYTNAEKITIDIKFSEACTGQGGFKCINSSNCDVILDGPAYVNESSLRIIKPYIRYSLDVVLSSKSTYGRVVIRMADNVCTDIAGNNFTRTNGSTVIIHIDRRPVLVDFWMSLPAYELEINGVPRTVLATKNTKDLEIFLDFSIPIINSTEQILNAFHLNSGNLIAIQTRSHMNRRFVCKLKNIQKAEITTVELQASLLIGISGAPVSPVPSIAFLYDSTRPGVGLSTSSPSITKAPNINVIVEFTKPVFGFEASMVDVNGGRLTRFKQISRALYSLNVQVSTQNVVSISIPAEKVNDISGNLNLASNKIEVKHYSTPAISTALHSFVTAGVLATSLAAAILSLSSANLGATSTHSSGFSFVASDPSMNLHGMVGHLQVFVLSDWLTANQPIEYSETTKGLRWLIPRLKLPWRKDSASRWPNHVYFAKEKLLKQFGHLSIGYAYKRSYHQVGLNLTNSSYTQHQLFFPTAIDPKFGWPYGHRNLSMKNTPYGLPLNSNEYFTHFLRGEPLSSGNVVKKMENYKGWLDLGMNLFWLAVGGFSLLGIHALTLLFLRWRTGTSVHGILSVPRFGLFLLILMLPCISQSAAFVLRGATTGGIIVGALLLSIPAALILSVCLFLMIAIFLGSFAQYKEIRHVAIKEPWYTKLWFFFTGRPVNGKWFYKEGLPSSFFALFGILFENRKGPPLFVFVDENDPNTIPNWTESQQGGIGRMRAVSSDDSNEETRIPRCGRILGCARSSYIVLDLLRRTNLGIISGAYSSNHSSQSLSALTITLIQLMCLFTLKPYIRRGVHVVESISLLCEVGVFSLCIGLNGSNPTEEKTLGFLMLALLFLTFVAQITNEWYAMIQFILRLSQPQKNSFKVGLKFVAKGLVLPFLPKRHWSRVMPGSFQPITGLVPVPHLSPETEYGRRDARGPSAMTATVVPVLSPGSPGPNVIEMTSSTPVDATISRQREAEGKRGKGVKLETKSEMKKLRELAKASFSGDSTGDEASTSYAYRLQSSSPETSSANPQASTSKFRH</sequence>
<keyword evidence="5" id="KW-1133">Transmembrane helix</keyword>
<feature type="region of interest" description="Disordered" evidence="4">
    <location>
        <begin position="1318"/>
        <end position="1395"/>
    </location>
</feature>
<keyword evidence="5" id="KW-0812">Transmembrane</keyword>
<evidence type="ECO:0000256" key="5">
    <source>
        <dbReference type="SAM" id="Phobius"/>
    </source>
</evidence>
<proteinExistence type="inferred from homology"/>
<feature type="domain" description="Large ribosomal subunit protein uL30 N-terminal eukaryotes" evidence="7">
    <location>
        <begin position="14"/>
        <end position="84"/>
    </location>
</feature>
<comment type="caution">
    <text evidence="8">The sequence shown here is derived from an EMBL/GenBank/DDBJ whole genome shotgun (WGS) entry which is preliminary data.</text>
</comment>
<dbReference type="InterPro" id="IPR012988">
    <property type="entry name" value="Ribosomal_uL30_N_euk"/>
</dbReference>
<protein>
    <submittedName>
        <fullName evidence="8">Uncharacterized protein</fullName>
    </submittedName>
</protein>
<feature type="compositionally biased region" description="Polar residues" evidence="4">
    <location>
        <begin position="1358"/>
        <end position="1395"/>
    </location>
</feature>
<dbReference type="GO" id="GO:0005840">
    <property type="term" value="C:ribosome"/>
    <property type="evidence" value="ECO:0007669"/>
    <property type="project" value="UniProtKB-KW"/>
</dbReference>
<name>A0AAD5NQ75_ACENE</name>
<dbReference type="InterPro" id="IPR035808">
    <property type="entry name" value="Ribosomal_uL30_euk_arc"/>
</dbReference>
<evidence type="ECO:0000256" key="1">
    <source>
        <dbReference type="ARBA" id="ARBA00007594"/>
    </source>
</evidence>
<dbReference type="Proteomes" id="UP001064489">
    <property type="component" value="Chromosome 5"/>
</dbReference>
<keyword evidence="5" id="KW-0472">Membrane</keyword>
<evidence type="ECO:0000259" key="7">
    <source>
        <dbReference type="Pfam" id="PF08079"/>
    </source>
</evidence>
<dbReference type="Pfam" id="PF08079">
    <property type="entry name" value="Ribosomal_L30_N"/>
    <property type="match status" value="1"/>
</dbReference>
<feature type="compositionally biased region" description="Basic and acidic residues" evidence="4">
    <location>
        <begin position="1326"/>
        <end position="1353"/>
    </location>
</feature>
<feature type="transmembrane region" description="Helical" evidence="5">
    <location>
        <begin position="942"/>
        <end position="965"/>
    </location>
</feature>